<sequence>MPEASIAIQVLPKAKNGKQSLKIIDEVIGFIKKQGVTCEVGPMETAMEGDLDQLLEIVRKIQYLAVKKGAESLFSYIKIIYEPGGVMTIGEKVTKHRKI</sequence>
<comment type="similarity">
    <text evidence="1">Belongs to the UPF0045 family.</text>
</comment>
<dbReference type="PANTHER" id="PTHR33777:SF1">
    <property type="entry name" value="UPF0045 PROTEIN ECM15"/>
    <property type="match status" value="1"/>
</dbReference>
<evidence type="ECO:0000259" key="2">
    <source>
        <dbReference type="Pfam" id="PF01910"/>
    </source>
</evidence>
<protein>
    <recommendedName>
        <fullName evidence="2">Thiamine-binding protein domain-containing protein</fullName>
    </recommendedName>
</protein>
<dbReference type="AlphaFoldDB" id="A0A0G0ZBW9"/>
<evidence type="ECO:0000256" key="1">
    <source>
        <dbReference type="ARBA" id="ARBA00010272"/>
    </source>
</evidence>
<dbReference type="EMBL" id="LCDD01000021">
    <property type="protein sequence ID" value="KKS46187.1"/>
    <property type="molecule type" value="Genomic_DNA"/>
</dbReference>
<accession>A0A0G0ZBW9</accession>
<feature type="domain" description="Thiamine-binding protein" evidence="2">
    <location>
        <begin position="7"/>
        <end position="96"/>
    </location>
</feature>
<evidence type="ECO:0000313" key="3">
    <source>
        <dbReference type="EMBL" id="KKS46187.1"/>
    </source>
</evidence>
<gene>
    <name evidence="3" type="ORF">UV09_C0021G0019</name>
</gene>
<dbReference type="Gene3D" id="3.30.70.930">
    <property type="match status" value="1"/>
</dbReference>
<dbReference type="SUPFAM" id="SSF89957">
    <property type="entry name" value="MTH1187/YkoF-like"/>
    <property type="match status" value="1"/>
</dbReference>
<evidence type="ECO:0000313" key="4">
    <source>
        <dbReference type="Proteomes" id="UP000034320"/>
    </source>
</evidence>
<comment type="caution">
    <text evidence="3">The sequence shown here is derived from an EMBL/GenBank/DDBJ whole genome shotgun (WGS) entry which is preliminary data.</text>
</comment>
<name>A0A0G0ZBW9_9BACT</name>
<dbReference type="InterPro" id="IPR002767">
    <property type="entry name" value="Thiamine_BP"/>
</dbReference>
<dbReference type="Proteomes" id="UP000034320">
    <property type="component" value="Unassembled WGS sequence"/>
</dbReference>
<dbReference type="Pfam" id="PF01910">
    <property type="entry name" value="Thiamine_BP"/>
    <property type="match status" value="1"/>
</dbReference>
<dbReference type="InterPro" id="IPR029756">
    <property type="entry name" value="MTH1187/YkoF-like"/>
</dbReference>
<proteinExistence type="inferred from homology"/>
<dbReference type="InterPro" id="IPR051614">
    <property type="entry name" value="UPF0045_domain"/>
</dbReference>
<organism evidence="3 4">
    <name type="scientific">Candidatus Gottesmanbacteria bacterium GW2011_GWA2_42_18</name>
    <dbReference type="NCBI Taxonomy" id="1618442"/>
    <lineage>
        <taxon>Bacteria</taxon>
        <taxon>Candidatus Gottesmaniibacteriota</taxon>
    </lineage>
</organism>
<dbReference type="PANTHER" id="PTHR33777">
    <property type="entry name" value="UPF0045 PROTEIN ECM15"/>
    <property type="match status" value="1"/>
</dbReference>
<reference evidence="3 4" key="1">
    <citation type="journal article" date="2015" name="Nature">
        <title>rRNA introns, odd ribosomes, and small enigmatic genomes across a large radiation of phyla.</title>
        <authorList>
            <person name="Brown C.T."/>
            <person name="Hug L.A."/>
            <person name="Thomas B.C."/>
            <person name="Sharon I."/>
            <person name="Castelle C.J."/>
            <person name="Singh A."/>
            <person name="Wilkins M.J."/>
            <person name="Williams K.H."/>
            <person name="Banfield J.F."/>
        </authorList>
    </citation>
    <scope>NUCLEOTIDE SEQUENCE [LARGE SCALE GENOMIC DNA]</scope>
</reference>
<dbReference type="GO" id="GO:0005829">
    <property type="term" value="C:cytosol"/>
    <property type="evidence" value="ECO:0007669"/>
    <property type="project" value="TreeGrafter"/>
</dbReference>